<feature type="domain" description="Gnk2-homologous" evidence="16">
    <location>
        <begin position="50"/>
        <end position="155"/>
    </location>
</feature>
<dbReference type="GO" id="GO:0005886">
    <property type="term" value="C:plasma membrane"/>
    <property type="evidence" value="ECO:0007669"/>
    <property type="project" value="TreeGrafter"/>
</dbReference>
<dbReference type="SMART" id="SM00220">
    <property type="entry name" value="S_TKc"/>
    <property type="match status" value="1"/>
</dbReference>
<feature type="domain" description="Gnk2-homologous" evidence="16">
    <location>
        <begin position="164"/>
        <end position="271"/>
    </location>
</feature>
<evidence type="ECO:0000259" key="15">
    <source>
        <dbReference type="PROSITE" id="PS50011"/>
    </source>
</evidence>
<dbReference type="Proteomes" id="UP000729402">
    <property type="component" value="Unassembled WGS sequence"/>
</dbReference>
<dbReference type="PANTHER" id="PTHR27002">
    <property type="entry name" value="RECEPTOR-LIKE SERINE/THREONINE-PROTEIN KINASE SD1-8"/>
    <property type="match status" value="1"/>
</dbReference>
<comment type="caution">
    <text evidence="17">The sequence shown here is derived from an EMBL/GenBank/DDBJ whole genome shotgun (WGS) entry which is preliminary data.</text>
</comment>
<evidence type="ECO:0000256" key="14">
    <source>
        <dbReference type="SAM" id="MobiDB-lite"/>
    </source>
</evidence>
<keyword evidence="12" id="KW-0325">Glycoprotein</keyword>
<dbReference type="AlphaFoldDB" id="A0A8J5VZ89"/>
<dbReference type="GO" id="GO:0004674">
    <property type="term" value="F:protein serine/threonine kinase activity"/>
    <property type="evidence" value="ECO:0007669"/>
    <property type="project" value="UniProtKB-KW"/>
</dbReference>
<dbReference type="FunFam" id="3.30.430.20:FF:000006">
    <property type="entry name" value="Receptor-like serine-threonine protein kinase"/>
    <property type="match status" value="1"/>
</dbReference>
<evidence type="ECO:0000256" key="5">
    <source>
        <dbReference type="ARBA" id="ARBA00022729"/>
    </source>
</evidence>
<organism evidence="17 18">
    <name type="scientific">Zizania palustris</name>
    <name type="common">Northern wild rice</name>
    <dbReference type="NCBI Taxonomy" id="103762"/>
    <lineage>
        <taxon>Eukaryota</taxon>
        <taxon>Viridiplantae</taxon>
        <taxon>Streptophyta</taxon>
        <taxon>Embryophyta</taxon>
        <taxon>Tracheophyta</taxon>
        <taxon>Spermatophyta</taxon>
        <taxon>Magnoliopsida</taxon>
        <taxon>Liliopsida</taxon>
        <taxon>Poales</taxon>
        <taxon>Poaceae</taxon>
        <taxon>BOP clade</taxon>
        <taxon>Oryzoideae</taxon>
        <taxon>Oryzeae</taxon>
        <taxon>Zizaniinae</taxon>
        <taxon>Zizania</taxon>
    </lineage>
</organism>
<keyword evidence="3" id="KW-0808">Transferase</keyword>
<dbReference type="InterPro" id="IPR008271">
    <property type="entry name" value="Ser/Thr_kinase_AS"/>
</dbReference>
<gene>
    <name evidence="17" type="ORF">GUJ93_ZPchr0007g3375</name>
</gene>
<evidence type="ECO:0000259" key="16">
    <source>
        <dbReference type="PROSITE" id="PS51473"/>
    </source>
</evidence>
<feature type="region of interest" description="Disordered" evidence="14">
    <location>
        <begin position="681"/>
        <end position="700"/>
    </location>
</feature>
<keyword evidence="6" id="KW-0677">Repeat</keyword>
<evidence type="ECO:0000256" key="4">
    <source>
        <dbReference type="ARBA" id="ARBA00022692"/>
    </source>
</evidence>
<proteinExistence type="predicted"/>
<accession>A0A8J5VZ89</accession>
<sequence length="700" mass="75861">MYRIGRALLYKIDRTALSSLRLLCLQKCPMACLSIAIVAVALLVARTAGQPWLLCGDDFGTFTAKSSYLASLNLIAGTLPRNASASPDLYATAVDVGAVPEQVSAAALCRGDVTAKSCLSCLTQAFANLQSACTFNKDATLYDERCMLHYSDIHFLSDDDSPPIDVYTVNNNNVVKSDPARYNRIVAALVNATADYAAYNSTRRYASGEADFNQEFPKVYSWAQCTPDLTPARCRSCLAQIIATEIGSYKDSIGSRTLSVKCSFRIETAPFLNGAILVRLPGPSASSPARAPAPAVPAVNGSPATSDQGTKYNVPRLVPIILLPIIASINLMVCICVWRRRRPVANAKHTSASNYAETEDIDSVDSMLIDISTLRAATGDFAESNKLGEGGFGAVYKGVLPNGNEIAVKRLSKSSAQGVGELKNELALVAKLKHKNLVSLVGVCLEEQERLLVYEFVPNRSLDLFLFETEKREKVLDWQMRYKIINGIARGLQYLHEDSLLKVVHRDLKASNILLDASMNPKISDFGLARIFGRDQTQAVTNRVVGTYGYMAPEYMLRGNYSVKSDAFSFGVMVLEIVTGRKNNDFYNSQQSEDLLTTVWEHWTGGAVAEMVDPTMNGDFSETDARKCIHVALLCVQGNPADRPVMSSVVMMLGSETASASVNVPSKPAFFARNGGGGVAESGVASGESTASVHDRSYRV</sequence>
<dbReference type="Pfam" id="PF00069">
    <property type="entry name" value="Pkinase"/>
    <property type="match status" value="1"/>
</dbReference>
<dbReference type="InterPro" id="IPR002902">
    <property type="entry name" value="GNK2"/>
</dbReference>
<feature type="binding site" evidence="13">
    <location>
        <position position="409"/>
    </location>
    <ligand>
        <name>ATP</name>
        <dbReference type="ChEBI" id="CHEBI:30616"/>
    </ligand>
</feature>
<evidence type="ECO:0000256" key="10">
    <source>
        <dbReference type="ARBA" id="ARBA00022989"/>
    </source>
</evidence>
<reference evidence="17" key="2">
    <citation type="submission" date="2021-02" db="EMBL/GenBank/DDBJ databases">
        <authorList>
            <person name="Kimball J.A."/>
            <person name="Haas M.W."/>
            <person name="Macchietto M."/>
            <person name="Kono T."/>
            <person name="Duquette J."/>
            <person name="Shao M."/>
        </authorList>
    </citation>
    <scope>NUCLEOTIDE SEQUENCE</scope>
    <source>
        <tissue evidence="17">Fresh leaf tissue</tissue>
    </source>
</reference>
<feature type="domain" description="Protein kinase" evidence="15">
    <location>
        <begin position="381"/>
        <end position="670"/>
    </location>
</feature>
<evidence type="ECO:0000256" key="9">
    <source>
        <dbReference type="ARBA" id="ARBA00022840"/>
    </source>
</evidence>
<evidence type="ECO:0000256" key="11">
    <source>
        <dbReference type="ARBA" id="ARBA00023136"/>
    </source>
</evidence>
<evidence type="ECO:0000256" key="12">
    <source>
        <dbReference type="ARBA" id="ARBA00023180"/>
    </source>
</evidence>
<keyword evidence="8" id="KW-0418">Kinase</keyword>
<dbReference type="InterPro" id="IPR000719">
    <property type="entry name" value="Prot_kinase_dom"/>
</dbReference>
<evidence type="ECO:0000256" key="8">
    <source>
        <dbReference type="ARBA" id="ARBA00022777"/>
    </source>
</evidence>
<dbReference type="GO" id="GO:0005524">
    <property type="term" value="F:ATP binding"/>
    <property type="evidence" value="ECO:0007669"/>
    <property type="project" value="UniProtKB-UniRule"/>
</dbReference>
<evidence type="ECO:0000256" key="1">
    <source>
        <dbReference type="ARBA" id="ARBA00004167"/>
    </source>
</evidence>
<dbReference type="PROSITE" id="PS00108">
    <property type="entry name" value="PROTEIN_KINASE_ST"/>
    <property type="match status" value="1"/>
</dbReference>
<keyword evidence="7 13" id="KW-0547">Nucleotide-binding</keyword>
<keyword evidence="4" id="KW-0812">Transmembrane</keyword>
<dbReference type="FunFam" id="3.30.200.20:FF:000142">
    <property type="entry name" value="Cysteine-rich receptor-like protein kinase 10"/>
    <property type="match status" value="1"/>
</dbReference>
<dbReference type="CDD" id="cd23509">
    <property type="entry name" value="Gnk2-like"/>
    <property type="match status" value="2"/>
</dbReference>
<dbReference type="FunFam" id="1.10.510.10:FF:000129">
    <property type="entry name" value="cysteine-rich receptor-like protein kinase 10"/>
    <property type="match status" value="1"/>
</dbReference>
<dbReference type="EMBL" id="JAAALK010000282">
    <property type="protein sequence ID" value="KAG8080251.1"/>
    <property type="molecule type" value="Genomic_DNA"/>
</dbReference>
<dbReference type="GO" id="GO:0006950">
    <property type="term" value="P:response to stress"/>
    <property type="evidence" value="ECO:0007669"/>
    <property type="project" value="UniProtKB-ARBA"/>
</dbReference>
<evidence type="ECO:0008006" key="19">
    <source>
        <dbReference type="Google" id="ProtNLM"/>
    </source>
</evidence>
<dbReference type="OrthoDB" id="4062651at2759"/>
<evidence type="ECO:0000313" key="17">
    <source>
        <dbReference type="EMBL" id="KAG8080251.1"/>
    </source>
</evidence>
<dbReference type="PROSITE" id="PS50011">
    <property type="entry name" value="PROTEIN_KINASE_DOM"/>
    <property type="match status" value="1"/>
</dbReference>
<protein>
    <recommendedName>
        <fullName evidence="19">Cysteine-rich receptor-like protein kinase 10</fullName>
    </recommendedName>
</protein>
<dbReference type="PROSITE" id="PS00107">
    <property type="entry name" value="PROTEIN_KINASE_ATP"/>
    <property type="match status" value="1"/>
</dbReference>
<dbReference type="InterPro" id="IPR017441">
    <property type="entry name" value="Protein_kinase_ATP_BS"/>
</dbReference>
<reference evidence="17" key="1">
    <citation type="journal article" date="2021" name="bioRxiv">
        <title>Whole Genome Assembly and Annotation of Northern Wild Rice, Zizania palustris L., Supports a Whole Genome Duplication in the Zizania Genus.</title>
        <authorList>
            <person name="Haas M."/>
            <person name="Kono T."/>
            <person name="Macchietto M."/>
            <person name="Millas R."/>
            <person name="McGilp L."/>
            <person name="Shao M."/>
            <person name="Duquette J."/>
            <person name="Hirsch C.N."/>
            <person name="Kimball J."/>
        </authorList>
    </citation>
    <scope>NUCLEOTIDE SEQUENCE</scope>
    <source>
        <tissue evidence="17">Fresh leaf tissue</tissue>
    </source>
</reference>
<dbReference type="PROSITE" id="PS51473">
    <property type="entry name" value="GNK2"/>
    <property type="match status" value="2"/>
</dbReference>
<evidence type="ECO:0000256" key="3">
    <source>
        <dbReference type="ARBA" id="ARBA00022679"/>
    </source>
</evidence>
<dbReference type="CDD" id="cd14066">
    <property type="entry name" value="STKc_IRAK"/>
    <property type="match status" value="1"/>
</dbReference>
<keyword evidence="2" id="KW-0723">Serine/threonine-protein kinase</keyword>
<keyword evidence="9 13" id="KW-0067">ATP-binding</keyword>
<evidence type="ECO:0000256" key="6">
    <source>
        <dbReference type="ARBA" id="ARBA00022737"/>
    </source>
</evidence>
<dbReference type="Pfam" id="PF01657">
    <property type="entry name" value="Stress-antifung"/>
    <property type="match status" value="2"/>
</dbReference>
<evidence type="ECO:0000256" key="7">
    <source>
        <dbReference type="ARBA" id="ARBA00022741"/>
    </source>
</evidence>
<dbReference type="PANTHER" id="PTHR27002:SF1040">
    <property type="entry name" value="OS07G0538400 PROTEIN"/>
    <property type="match status" value="1"/>
</dbReference>
<keyword evidence="11" id="KW-0472">Membrane</keyword>
<evidence type="ECO:0000256" key="13">
    <source>
        <dbReference type="PROSITE-ProRule" id="PRU10141"/>
    </source>
</evidence>
<evidence type="ECO:0000256" key="2">
    <source>
        <dbReference type="ARBA" id="ARBA00022527"/>
    </source>
</evidence>
<keyword evidence="5" id="KW-0732">Signal</keyword>
<comment type="subcellular location">
    <subcellularLocation>
        <location evidence="1">Membrane</location>
        <topology evidence="1">Single-pass membrane protein</topology>
    </subcellularLocation>
</comment>
<keyword evidence="18" id="KW-1185">Reference proteome</keyword>
<keyword evidence="10" id="KW-1133">Transmembrane helix</keyword>
<name>A0A8J5VZ89_ZIZPA</name>
<evidence type="ECO:0000313" key="18">
    <source>
        <dbReference type="Proteomes" id="UP000729402"/>
    </source>
</evidence>